<comment type="function">
    <text evidence="7">Involved in the assimilation of dimethylsulphoniopropionate (DMSP), an important compound in the fixation of carbon in marine phytoplankton, by mediating the conversion of 3-(methylthio)propanoyl-CoA (MMPA-CoA) to 3-(methylthio)acryloyl-CoA (MTA-CoA).</text>
</comment>
<dbReference type="InterPro" id="IPR037069">
    <property type="entry name" value="AcylCoA_DH/ox_N_sf"/>
</dbReference>
<evidence type="ECO:0000256" key="2">
    <source>
        <dbReference type="ARBA" id="ARBA00009347"/>
    </source>
</evidence>
<comment type="similarity">
    <text evidence="2 10">Belongs to the acyl-CoA dehydrogenase family.</text>
</comment>
<dbReference type="Gene3D" id="1.20.140.10">
    <property type="entry name" value="Butyryl-CoA Dehydrogenase, subunit A, domain 3"/>
    <property type="match status" value="1"/>
</dbReference>
<keyword evidence="4 10" id="KW-0274">FAD</keyword>
<reference evidence="15 16" key="1">
    <citation type="submission" date="2019-01" db="EMBL/GenBank/DDBJ databases">
        <authorList>
            <person name="Chen W.-M."/>
        </authorList>
    </citation>
    <scope>NUCLEOTIDE SEQUENCE [LARGE SCALE GENOMIC DNA]</scope>
    <source>
        <strain evidence="15 16">CCP-7</strain>
    </source>
</reference>
<evidence type="ECO:0000256" key="3">
    <source>
        <dbReference type="ARBA" id="ARBA00022630"/>
    </source>
</evidence>
<dbReference type="InterPro" id="IPR025878">
    <property type="entry name" value="Acyl-CoA_dh-like_C_dom"/>
</dbReference>
<keyword evidence="16" id="KW-1185">Reference proteome</keyword>
<evidence type="ECO:0000256" key="10">
    <source>
        <dbReference type="RuleBase" id="RU362125"/>
    </source>
</evidence>
<sequence>MQVYQAPLRDMRFVLHELFAQHDGFGTIAAHEEFTPDLLDAVLEEAAKMAHEVLLPLNAPGDEEGCHHENGVVRTPAGFKDAYKQFCDAGWAALANDPEWGGQGLPETVNKLVEEMICGANVSFSLYPGLTHGATTAIESHASDELKQRFLPKMTSGEWSGTMCLTESHCGTDLGMLRTKAVPQDDGSYKITGNKIFISAGEHDLAGNIIHLVLARIQGAPEGVKGISLFIVPKYLPKEDGSVGPSNGVLCTGIEHKMGLKASATCQMSFEDSIGWLVGEPNKGLAAMFVMMNTERVSVGIQGLGIGEAAYQGAVAYAKDRIQGRSLTGVKRPDLAADPIIVHPDVRRMLMTQRAYMEGCRAVGQWVSRALDIVRHSEDAAEKQRADDFVQLMTPVVKALFTDLGHDTAHLGVQTYGGHGYIREHGMEQYARDARIAMIYEGTNGIQGLDLVGRKLGAHAGRYLKSFFHPVSDFIEANKEAKEDKANPWGKLVAGLEQAFGALQLSTATIAQKGMADPEEAAAAGTDYLRLLGLVAMAYMFARSAEIAMAKLMAGEDADGFYKNKLTTVRFFYERILSQAAGLLMAIKAGKASMMDMAEDAF</sequence>
<dbReference type="Gene3D" id="1.10.540.10">
    <property type="entry name" value="Acyl-CoA dehydrogenase/oxidase, N-terminal domain"/>
    <property type="match status" value="1"/>
</dbReference>
<dbReference type="AlphaFoldDB" id="A0A437M486"/>
<dbReference type="EC" id="1.3.99.41" evidence="8"/>
<dbReference type="InterPro" id="IPR006091">
    <property type="entry name" value="Acyl-CoA_Oxase/DH_mid-dom"/>
</dbReference>
<evidence type="ECO:0000256" key="8">
    <source>
        <dbReference type="ARBA" id="ARBA00066694"/>
    </source>
</evidence>
<evidence type="ECO:0000313" key="15">
    <source>
        <dbReference type="EMBL" id="RVT92373.1"/>
    </source>
</evidence>
<evidence type="ECO:0000256" key="5">
    <source>
        <dbReference type="ARBA" id="ARBA00023002"/>
    </source>
</evidence>
<feature type="domain" description="Acyl-CoA oxidase/dehydrogenase middle" evidence="12">
    <location>
        <begin position="163"/>
        <end position="272"/>
    </location>
</feature>
<dbReference type="Proteomes" id="UP000282971">
    <property type="component" value="Unassembled WGS sequence"/>
</dbReference>
<comment type="catalytic activity">
    <reaction evidence="6">
        <text>3-(methylsulfanyl)propanoyl-CoA + oxidized [electron-transfer flavoprotein] + H(+) = 3-(methylsulfanyl)acryloyl-CoA + reduced [electron-transfer flavoprotein]</text>
        <dbReference type="Rhea" id="RHEA:52612"/>
        <dbReference type="Rhea" id="RHEA-COMP:10685"/>
        <dbReference type="Rhea" id="RHEA-COMP:10686"/>
        <dbReference type="ChEBI" id="CHEBI:15378"/>
        <dbReference type="ChEBI" id="CHEBI:57692"/>
        <dbReference type="ChEBI" id="CHEBI:58307"/>
        <dbReference type="ChEBI" id="CHEBI:82815"/>
        <dbReference type="ChEBI" id="CHEBI:84994"/>
        <dbReference type="EC" id="1.3.99.41"/>
    </reaction>
    <physiologicalReaction direction="left-to-right" evidence="6">
        <dbReference type="Rhea" id="RHEA:52613"/>
    </physiologicalReaction>
</comment>
<feature type="domain" description="Acyl-CoA dehydrogenase/oxidase N-terminal" evidence="13">
    <location>
        <begin position="42"/>
        <end position="158"/>
    </location>
</feature>
<dbReference type="FunFam" id="2.40.110.10:FF:000031">
    <property type="entry name" value="Acyl-CoA dehydrogenase, putative"/>
    <property type="match status" value="1"/>
</dbReference>
<dbReference type="Gene3D" id="2.40.110.10">
    <property type="entry name" value="Butyryl-CoA Dehydrogenase, subunit A, domain 2"/>
    <property type="match status" value="1"/>
</dbReference>
<name>A0A437M486_9SPHN</name>
<evidence type="ECO:0000259" key="12">
    <source>
        <dbReference type="Pfam" id="PF02770"/>
    </source>
</evidence>
<organism evidence="15 16">
    <name type="scientific">Sphingomonas crocodyli</name>
    <dbReference type="NCBI Taxonomy" id="1979270"/>
    <lineage>
        <taxon>Bacteria</taxon>
        <taxon>Pseudomonadati</taxon>
        <taxon>Pseudomonadota</taxon>
        <taxon>Alphaproteobacteria</taxon>
        <taxon>Sphingomonadales</taxon>
        <taxon>Sphingomonadaceae</taxon>
        <taxon>Sphingomonas</taxon>
    </lineage>
</organism>
<dbReference type="Pfam" id="PF02770">
    <property type="entry name" value="Acyl-CoA_dh_M"/>
    <property type="match status" value="1"/>
</dbReference>
<dbReference type="PANTHER" id="PTHR42803">
    <property type="entry name" value="ACYL-COA DEHYDROGENASE"/>
    <property type="match status" value="1"/>
</dbReference>
<dbReference type="SUPFAM" id="SSF56645">
    <property type="entry name" value="Acyl-CoA dehydrogenase NM domain-like"/>
    <property type="match status" value="1"/>
</dbReference>
<dbReference type="OrthoDB" id="9807883at2"/>
<evidence type="ECO:0000259" key="14">
    <source>
        <dbReference type="Pfam" id="PF12806"/>
    </source>
</evidence>
<accession>A0A437M486</accession>
<evidence type="ECO:0000313" key="16">
    <source>
        <dbReference type="Proteomes" id="UP000282971"/>
    </source>
</evidence>
<dbReference type="Pfam" id="PF02771">
    <property type="entry name" value="Acyl-CoA_dh_N"/>
    <property type="match status" value="1"/>
</dbReference>
<proteinExistence type="inferred from homology"/>
<dbReference type="InterPro" id="IPR036250">
    <property type="entry name" value="AcylCo_DH-like_C"/>
</dbReference>
<dbReference type="GO" id="GO:0050660">
    <property type="term" value="F:flavin adenine dinucleotide binding"/>
    <property type="evidence" value="ECO:0007669"/>
    <property type="project" value="InterPro"/>
</dbReference>
<feature type="domain" description="Acetyl-CoA dehydrogenase-like C-terminal" evidence="14">
    <location>
        <begin position="467"/>
        <end position="597"/>
    </location>
</feature>
<dbReference type="Pfam" id="PF12806">
    <property type="entry name" value="Acyl-CoA_dh_C"/>
    <property type="match status" value="1"/>
</dbReference>
<keyword evidence="3 10" id="KW-0285">Flavoprotein</keyword>
<dbReference type="Pfam" id="PF00441">
    <property type="entry name" value="Acyl-CoA_dh_1"/>
    <property type="match status" value="1"/>
</dbReference>
<dbReference type="InterPro" id="IPR009075">
    <property type="entry name" value="AcylCo_DH/oxidase_C"/>
</dbReference>
<dbReference type="SUPFAM" id="SSF47203">
    <property type="entry name" value="Acyl-CoA dehydrogenase C-terminal domain-like"/>
    <property type="match status" value="1"/>
</dbReference>
<dbReference type="GO" id="GO:0016627">
    <property type="term" value="F:oxidoreductase activity, acting on the CH-CH group of donors"/>
    <property type="evidence" value="ECO:0007669"/>
    <property type="project" value="InterPro"/>
</dbReference>
<comment type="caution">
    <text evidence="15">The sequence shown here is derived from an EMBL/GenBank/DDBJ whole genome shotgun (WGS) entry which is preliminary data.</text>
</comment>
<dbReference type="EMBL" id="SACN01000001">
    <property type="protein sequence ID" value="RVT92373.1"/>
    <property type="molecule type" value="Genomic_DNA"/>
</dbReference>
<dbReference type="InterPro" id="IPR052166">
    <property type="entry name" value="Diverse_Acyl-CoA_DH"/>
</dbReference>
<comment type="cofactor">
    <cofactor evidence="1 10">
        <name>FAD</name>
        <dbReference type="ChEBI" id="CHEBI:57692"/>
    </cofactor>
</comment>
<keyword evidence="5 10" id="KW-0560">Oxidoreductase</keyword>
<evidence type="ECO:0000259" key="11">
    <source>
        <dbReference type="Pfam" id="PF00441"/>
    </source>
</evidence>
<evidence type="ECO:0000256" key="9">
    <source>
        <dbReference type="ARBA" id="ARBA00069043"/>
    </source>
</evidence>
<dbReference type="InterPro" id="IPR009100">
    <property type="entry name" value="AcylCoA_DH/oxidase_NM_dom_sf"/>
</dbReference>
<evidence type="ECO:0000256" key="4">
    <source>
        <dbReference type="ARBA" id="ARBA00022827"/>
    </source>
</evidence>
<protein>
    <recommendedName>
        <fullName evidence="9">3-methylmercaptopropionyl-CoA dehydrogenase</fullName>
        <ecNumber evidence="8">1.3.99.41</ecNumber>
    </recommendedName>
</protein>
<dbReference type="PANTHER" id="PTHR42803:SF1">
    <property type="entry name" value="BROAD-SPECIFICITY LINEAR ACYL-COA DEHYDROGENASE FADE5"/>
    <property type="match status" value="1"/>
</dbReference>
<feature type="domain" description="Acyl-CoA dehydrogenase/oxidase C-terminal" evidence="11">
    <location>
        <begin position="282"/>
        <end position="450"/>
    </location>
</feature>
<dbReference type="InterPro" id="IPR046373">
    <property type="entry name" value="Acyl-CoA_Oxase/DH_mid-dom_sf"/>
</dbReference>
<dbReference type="InterPro" id="IPR013786">
    <property type="entry name" value="AcylCoA_DH/ox_N"/>
</dbReference>
<evidence type="ECO:0000256" key="7">
    <source>
        <dbReference type="ARBA" id="ARBA00058683"/>
    </source>
</evidence>
<dbReference type="RefSeq" id="WP_127739913.1">
    <property type="nucleotide sequence ID" value="NZ_SACN01000001.1"/>
</dbReference>
<gene>
    <name evidence="15" type="ORF">EOD43_00065</name>
</gene>
<evidence type="ECO:0000256" key="6">
    <source>
        <dbReference type="ARBA" id="ARBA00051388"/>
    </source>
</evidence>
<evidence type="ECO:0000256" key="1">
    <source>
        <dbReference type="ARBA" id="ARBA00001974"/>
    </source>
</evidence>
<evidence type="ECO:0000259" key="13">
    <source>
        <dbReference type="Pfam" id="PF02771"/>
    </source>
</evidence>